<dbReference type="EMBL" id="LNRQ01000005">
    <property type="protein sequence ID" value="KZM96474.1"/>
    <property type="molecule type" value="Genomic_DNA"/>
</dbReference>
<dbReference type="Proteomes" id="UP000077755">
    <property type="component" value="Chromosome 5"/>
</dbReference>
<evidence type="ECO:0000313" key="3">
    <source>
        <dbReference type="Proteomes" id="UP000077755"/>
    </source>
</evidence>
<evidence type="ECO:0000313" key="1">
    <source>
        <dbReference type="EMBL" id="KZM96474.1"/>
    </source>
</evidence>
<evidence type="ECO:0000313" key="2">
    <source>
        <dbReference type="EMBL" id="WOH03152.1"/>
    </source>
</evidence>
<sequence length="178" mass="19979">MGKVKTELSPPDEENEEDFTNHLPGIMTTIDLGLCDDEYVKFSLTSAEPYWKMQKGLIIYGVTFTYIYGTYIELLESTDFKVSGECQLKAGEDPYVGHFMVGLAKDHNMGKVKAAKSPPHEESEEDFTCHKPGTMKPIALGLCDGNVKFCLTSCDEPYWKKQKGLIIYGVTFTPMKKP</sequence>
<proteinExistence type="predicted"/>
<protein>
    <submittedName>
        <fullName evidence="1">Uncharacterized protein</fullName>
    </submittedName>
</protein>
<reference evidence="2" key="2">
    <citation type="submission" date="2022-03" db="EMBL/GenBank/DDBJ databases">
        <title>Draft title - Genomic analysis of global carrot germplasm unveils the trajectory of domestication and the origin of high carotenoid orange carrot.</title>
        <authorList>
            <person name="Iorizzo M."/>
            <person name="Ellison S."/>
            <person name="Senalik D."/>
            <person name="Macko-Podgorni A."/>
            <person name="Grzebelus D."/>
            <person name="Bostan H."/>
            <person name="Rolling W."/>
            <person name="Curaba J."/>
            <person name="Simon P."/>
        </authorList>
    </citation>
    <scope>NUCLEOTIDE SEQUENCE</scope>
    <source>
        <tissue evidence="2">Leaf</tissue>
    </source>
</reference>
<dbReference type="AlphaFoldDB" id="A0A164ZVJ6"/>
<dbReference type="Gramene" id="KZM96474">
    <property type="protein sequence ID" value="KZM96474"/>
    <property type="gene ID" value="DCAR_019716"/>
</dbReference>
<organism evidence="1">
    <name type="scientific">Daucus carota subsp. sativus</name>
    <name type="common">Carrot</name>
    <dbReference type="NCBI Taxonomy" id="79200"/>
    <lineage>
        <taxon>Eukaryota</taxon>
        <taxon>Viridiplantae</taxon>
        <taxon>Streptophyta</taxon>
        <taxon>Embryophyta</taxon>
        <taxon>Tracheophyta</taxon>
        <taxon>Spermatophyta</taxon>
        <taxon>Magnoliopsida</taxon>
        <taxon>eudicotyledons</taxon>
        <taxon>Gunneridae</taxon>
        <taxon>Pentapetalae</taxon>
        <taxon>asterids</taxon>
        <taxon>campanulids</taxon>
        <taxon>Apiales</taxon>
        <taxon>Apiaceae</taxon>
        <taxon>Apioideae</taxon>
        <taxon>Scandiceae</taxon>
        <taxon>Daucinae</taxon>
        <taxon>Daucus</taxon>
        <taxon>Daucus sect. Daucus</taxon>
    </lineage>
</organism>
<reference evidence="1" key="1">
    <citation type="journal article" date="2016" name="Nat. Genet.">
        <title>A high-quality carrot genome assembly provides new insights into carotenoid accumulation and asterid genome evolution.</title>
        <authorList>
            <person name="Iorizzo M."/>
            <person name="Ellison S."/>
            <person name="Senalik D."/>
            <person name="Zeng P."/>
            <person name="Satapoomin P."/>
            <person name="Huang J."/>
            <person name="Bowman M."/>
            <person name="Iovene M."/>
            <person name="Sanseverino W."/>
            <person name="Cavagnaro P."/>
            <person name="Yildiz M."/>
            <person name="Macko-Podgorni A."/>
            <person name="Moranska E."/>
            <person name="Grzebelus E."/>
            <person name="Grzebelus D."/>
            <person name="Ashrafi H."/>
            <person name="Zheng Z."/>
            <person name="Cheng S."/>
            <person name="Spooner D."/>
            <person name="Van Deynze A."/>
            <person name="Simon P."/>
        </authorList>
    </citation>
    <scope>NUCLEOTIDE SEQUENCE [LARGE SCALE GENOMIC DNA]</scope>
    <source>
        <tissue evidence="1">Leaf</tissue>
    </source>
</reference>
<accession>A0A164ZVJ6</accession>
<name>A0A164ZVJ6_DAUCS</name>
<dbReference type="EMBL" id="CP093347">
    <property type="protein sequence ID" value="WOH03152.1"/>
    <property type="molecule type" value="Genomic_DNA"/>
</dbReference>
<gene>
    <name evidence="1" type="ORF">DCAR_019716</name>
    <name evidence="2" type="ORF">DCAR_0522546</name>
</gene>
<keyword evidence="3" id="KW-1185">Reference proteome</keyword>